<organism evidence="2 3">
    <name type="scientific">Mojavia pulchra JT2-VF2</name>
    <dbReference type="NCBI Taxonomy" id="287848"/>
    <lineage>
        <taxon>Bacteria</taxon>
        <taxon>Bacillati</taxon>
        <taxon>Cyanobacteriota</taxon>
        <taxon>Cyanophyceae</taxon>
        <taxon>Nostocales</taxon>
        <taxon>Nostocaceae</taxon>
    </lineage>
</organism>
<sequence>MAMLGSKPLGVFAQENTESLEIKIHDDSKRCNQGSLWKFVRLGGTSIQRFLWHGKAYGTISGIMLLTLMSMIFLGVHWSYRKLLPAFTTSKNTPKSTSD</sequence>
<keyword evidence="1" id="KW-1133">Transmembrane helix</keyword>
<keyword evidence="1" id="KW-0472">Membrane</keyword>
<gene>
    <name evidence="2" type="ORF">KME32_12615</name>
</gene>
<evidence type="ECO:0000313" key="2">
    <source>
        <dbReference type="EMBL" id="MBW4561972.1"/>
    </source>
</evidence>
<reference evidence="2" key="1">
    <citation type="submission" date="2021-05" db="EMBL/GenBank/DDBJ databases">
        <authorList>
            <person name="Pietrasiak N."/>
            <person name="Ward R."/>
            <person name="Stajich J.E."/>
            <person name="Kurbessoian T."/>
        </authorList>
    </citation>
    <scope>NUCLEOTIDE SEQUENCE</scope>
    <source>
        <strain evidence="2">JT2-VF2</strain>
    </source>
</reference>
<reference evidence="2" key="2">
    <citation type="journal article" date="2022" name="Microbiol. Resour. Announc.">
        <title>Metagenome Sequencing to Explore Phylogenomics of Terrestrial Cyanobacteria.</title>
        <authorList>
            <person name="Ward R.D."/>
            <person name="Stajich J.E."/>
            <person name="Johansen J.R."/>
            <person name="Huntemann M."/>
            <person name="Clum A."/>
            <person name="Foster B."/>
            <person name="Foster B."/>
            <person name="Roux S."/>
            <person name="Palaniappan K."/>
            <person name="Varghese N."/>
            <person name="Mukherjee S."/>
            <person name="Reddy T.B.K."/>
            <person name="Daum C."/>
            <person name="Copeland A."/>
            <person name="Chen I.A."/>
            <person name="Ivanova N.N."/>
            <person name="Kyrpides N.C."/>
            <person name="Shapiro N."/>
            <person name="Eloe-Fadrosh E.A."/>
            <person name="Pietrasiak N."/>
        </authorList>
    </citation>
    <scope>NUCLEOTIDE SEQUENCE</scope>
    <source>
        <strain evidence="2">JT2-VF2</strain>
    </source>
</reference>
<protein>
    <submittedName>
        <fullName evidence="2">Uncharacterized protein</fullName>
    </submittedName>
</protein>
<keyword evidence="1" id="KW-0812">Transmembrane</keyword>
<accession>A0A951PZS9</accession>
<feature type="transmembrane region" description="Helical" evidence="1">
    <location>
        <begin position="56"/>
        <end position="80"/>
    </location>
</feature>
<evidence type="ECO:0000256" key="1">
    <source>
        <dbReference type="SAM" id="Phobius"/>
    </source>
</evidence>
<comment type="caution">
    <text evidence="2">The sequence shown here is derived from an EMBL/GenBank/DDBJ whole genome shotgun (WGS) entry which is preliminary data.</text>
</comment>
<dbReference type="Proteomes" id="UP000715781">
    <property type="component" value="Unassembled WGS sequence"/>
</dbReference>
<evidence type="ECO:0000313" key="3">
    <source>
        <dbReference type="Proteomes" id="UP000715781"/>
    </source>
</evidence>
<dbReference type="EMBL" id="JAHHHN010000006">
    <property type="protein sequence ID" value="MBW4561972.1"/>
    <property type="molecule type" value="Genomic_DNA"/>
</dbReference>
<name>A0A951PZS9_9NOST</name>
<dbReference type="AlphaFoldDB" id="A0A951PZS9"/>
<proteinExistence type="predicted"/>